<comment type="caution">
    <text evidence="2">The sequence shown here is derived from an EMBL/GenBank/DDBJ whole genome shotgun (WGS) entry which is preliminary data.</text>
</comment>
<evidence type="ECO:0000256" key="1">
    <source>
        <dbReference type="SAM" id="MobiDB-lite"/>
    </source>
</evidence>
<dbReference type="Proteomes" id="UP000265520">
    <property type="component" value="Unassembled WGS sequence"/>
</dbReference>
<name>A0A392MCH4_9FABA</name>
<feature type="compositionally biased region" description="Polar residues" evidence="1">
    <location>
        <begin position="1"/>
        <end position="19"/>
    </location>
</feature>
<protein>
    <submittedName>
        <fullName evidence="2">Uncharacterized protein</fullName>
    </submittedName>
</protein>
<dbReference type="AlphaFoldDB" id="A0A392MCH4"/>
<reference evidence="2 3" key="1">
    <citation type="journal article" date="2018" name="Front. Plant Sci.">
        <title>Red Clover (Trifolium pratense) and Zigzag Clover (T. medium) - A Picture of Genomic Similarities and Differences.</title>
        <authorList>
            <person name="Dluhosova J."/>
            <person name="Istvanek J."/>
            <person name="Nedelnik J."/>
            <person name="Repkova J."/>
        </authorList>
    </citation>
    <scope>NUCLEOTIDE SEQUENCE [LARGE SCALE GENOMIC DNA]</scope>
    <source>
        <strain evidence="3">cv. 10/8</strain>
        <tissue evidence="2">Leaf</tissue>
    </source>
</reference>
<evidence type="ECO:0000313" key="2">
    <source>
        <dbReference type="EMBL" id="MCH85156.1"/>
    </source>
</evidence>
<dbReference type="EMBL" id="LXQA010008004">
    <property type="protein sequence ID" value="MCH85156.1"/>
    <property type="molecule type" value="Genomic_DNA"/>
</dbReference>
<organism evidence="2 3">
    <name type="scientific">Trifolium medium</name>
    <dbReference type="NCBI Taxonomy" id="97028"/>
    <lineage>
        <taxon>Eukaryota</taxon>
        <taxon>Viridiplantae</taxon>
        <taxon>Streptophyta</taxon>
        <taxon>Embryophyta</taxon>
        <taxon>Tracheophyta</taxon>
        <taxon>Spermatophyta</taxon>
        <taxon>Magnoliopsida</taxon>
        <taxon>eudicotyledons</taxon>
        <taxon>Gunneridae</taxon>
        <taxon>Pentapetalae</taxon>
        <taxon>rosids</taxon>
        <taxon>fabids</taxon>
        <taxon>Fabales</taxon>
        <taxon>Fabaceae</taxon>
        <taxon>Papilionoideae</taxon>
        <taxon>50 kb inversion clade</taxon>
        <taxon>NPAAA clade</taxon>
        <taxon>Hologalegina</taxon>
        <taxon>IRL clade</taxon>
        <taxon>Trifolieae</taxon>
        <taxon>Trifolium</taxon>
    </lineage>
</organism>
<gene>
    <name evidence="2" type="ORF">A2U01_0006000</name>
</gene>
<evidence type="ECO:0000313" key="3">
    <source>
        <dbReference type="Proteomes" id="UP000265520"/>
    </source>
</evidence>
<keyword evidence="3" id="KW-1185">Reference proteome</keyword>
<feature type="region of interest" description="Disordered" evidence="1">
    <location>
        <begin position="1"/>
        <end position="27"/>
    </location>
</feature>
<proteinExistence type="predicted"/>
<sequence>MEGSHSSNQLSSEEVTSSKNGKKKWKAYSNNAKPPIYLHPNWNKGGLSHTQIRMVQRSRRESYQNFEQGGKPVHLTIKQKGDNRVTYHNNIGKSIGLVTRGEKAKSTKSNEENHVTDSFETCFPDDIEEICEVAMISVLPAKFADKSFGLDELEELFQHTQIVDEPSMIAYVPKWIVKTSSWNSAFFDKPTDQMRSHLKPLFIQAEVNGDFKVNKVLIDGGAAVNLMPESFLSKIDKTEKDLMDHNIVITDFNGVIPSTVHQVMILWGADDYVEYIDADDTAFKVASIGVLNSEKMLEGMGPCKVETFEQWKKCCGKNIKITLNPHNGFEINSASNETNEGQELASNKL</sequence>
<accession>A0A392MCH4</accession>